<evidence type="ECO:0000313" key="2">
    <source>
        <dbReference type="EMBL" id="KAF5344874.1"/>
    </source>
</evidence>
<keyword evidence="3" id="KW-1185">Reference proteome</keyword>
<dbReference type="AlphaFoldDB" id="A0A8H5CP82"/>
<feature type="compositionally biased region" description="Low complexity" evidence="1">
    <location>
        <begin position="136"/>
        <end position="147"/>
    </location>
</feature>
<evidence type="ECO:0000313" key="3">
    <source>
        <dbReference type="Proteomes" id="UP000559256"/>
    </source>
</evidence>
<organism evidence="2 3">
    <name type="scientific">Tetrapyrgos nigripes</name>
    <dbReference type="NCBI Taxonomy" id="182062"/>
    <lineage>
        <taxon>Eukaryota</taxon>
        <taxon>Fungi</taxon>
        <taxon>Dikarya</taxon>
        <taxon>Basidiomycota</taxon>
        <taxon>Agaricomycotina</taxon>
        <taxon>Agaricomycetes</taxon>
        <taxon>Agaricomycetidae</taxon>
        <taxon>Agaricales</taxon>
        <taxon>Marasmiineae</taxon>
        <taxon>Marasmiaceae</taxon>
        <taxon>Tetrapyrgos</taxon>
    </lineage>
</organism>
<feature type="compositionally biased region" description="Low complexity" evidence="1">
    <location>
        <begin position="434"/>
        <end position="462"/>
    </location>
</feature>
<comment type="caution">
    <text evidence="2">The sequence shown here is derived from an EMBL/GenBank/DDBJ whole genome shotgun (WGS) entry which is preliminary data.</text>
</comment>
<proteinExistence type="predicted"/>
<dbReference type="Proteomes" id="UP000559256">
    <property type="component" value="Unassembled WGS sequence"/>
</dbReference>
<evidence type="ECO:0000256" key="1">
    <source>
        <dbReference type="SAM" id="MobiDB-lite"/>
    </source>
</evidence>
<feature type="region of interest" description="Disordered" evidence="1">
    <location>
        <begin position="115"/>
        <end position="153"/>
    </location>
</feature>
<reference evidence="2 3" key="1">
    <citation type="journal article" date="2020" name="ISME J.">
        <title>Uncovering the hidden diversity of litter-decomposition mechanisms in mushroom-forming fungi.</title>
        <authorList>
            <person name="Floudas D."/>
            <person name="Bentzer J."/>
            <person name="Ahren D."/>
            <person name="Johansson T."/>
            <person name="Persson P."/>
            <person name="Tunlid A."/>
        </authorList>
    </citation>
    <scope>NUCLEOTIDE SEQUENCE [LARGE SCALE GENOMIC DNA]</scope>
    <source>
        <strain evidence="2 3">CBS 291.85</strain>
    </source>
</reference>
<feature type="compositionally biased region" description="Polar residues" evidence="1">
    <location>
        <begin position="122"/>
        <end position="135"/>
    </location>
</feature>
<feature type="region of interest" description="Disordered" evidence="1">
    <location>
        <begin position="432"/>
        <end position="466"/>
    </location>
</feature>
<accession>A0A8H5CP82</accession>
<dbReference type="EMBL" id="JAACJM010000117">
    <property type="protein sequence ID" value="KAF5344874.1"/>
    <property type="molecule type" value="Genomic_DNA"/>
</dbReference>
<protein>
    <submittedName>
        <fullName evidence="2">Uncharacterized protein</fullName>
    </submittedName>
</protein>
<sequence length="1033" mass="114286">MAEEILPCQGCNLSCRNFYAPDGGDLCDCEHPRLQHHQPVPPPPAPLLDPRVCPGGSTEFFAVDQSLRGRTPCERCGAVYVAHSMPASGAAASSSVPPQQPAAGMAAAPARQSAAPYVTPPDFSQSRPTTRPQPAQSFTPPIFQPSSFTPPPSQPVPFAPSFTSNIPLSFASSSYTPSLSQMPPPTQLLVPRAAQPRNFQSLQITPYGQVAIPPPISTAIGRSSAASRSGSRRKATAPGMLRVKIDVGILTLPASNFQDIFPDEHGTRGGWRAPKKRAVEFLEGLEKLGLKMTVDDTFHRNATAAPTIDTMLETHMRAQGLKFYTPDDQPVPIVPDTREWCFLICSAKNPGHREILKDTNRTDELTWSQLLTSAEKYQDKNQKKWSLRFTSPIDFPIAKWLPGDDIMHDGLHFCLTHKAFAKHDIDSETPGVIQQASMSTASQLASSSTTPQPSISSSPQQPDDAFRVCQDRCPRERTEDDNGSEIDADEVTNVIVPVDTINPNHDNTLNPAGPDTIPAAAAEATARAQFRASLLAPVDFMDINTHTRALRDVRRSKLVETWQEWVEELARDHATVSIKGPTVEIVAKNLVTVMIALGNGEDIFTLDDGVEMNNFDAMAAFVPESYREIAIGDDFDNGGRGYWRRVFVAACEQFFSGSGVFGDCWQDQSQDGHFSPHIPDGLFGVPRSTLPVLRGFGLFLLFSMTWGIEVLKFSPMVVRMLLGGDPKNIATDTTFLMKVVPTLCKRLKSWPPLPLGQPSPGHNWDLDDTCQDPVLLLKEHAGLTYTQIQDITPAQAEELKMSIPLLVLFGVPFSQAETFSVSSPAIQAILEGFTTPAKLDVIFPDTVNNTDLDCVSLITEMWSGRMITEWKDVSRRIIWQWPVSDPEELPENAAELQKKWIACLLRWLYKSVGNCQRFVEMLSGSPYLPSPSDTSQLYKVVFHTKTSLTIPDVFWHTCYVTVDVRMISCDYLDGIDICPQDTSVVTPFDAWFDLMLRFIYFVSPHVLSHAFMFDILDLHEWSLILARYVTLLN</sequence>
<feature type="region of interest" description="Disordered" evidence="1">
    <location>
        <begin position="89"/>
        <end position="108"/>
    </location>
</feature>
<gene>
    <name evidence="2" type="ORF">D9758_011573</name>
</gene>
<name>A0A8H5CP82_9AGAR</name>